<dbReference type="Proteomes" id="UP000440578">
    <property type="component" value="Unassembled WGS sequence"/>
</dbReference>
<dbReference type="InterPro" id="IPR055475">
    <property type="entry name" value="DUF7047"/>
</dbReference>
<gene>
    <name evidence="2" type="ORF">FJT64_012944</name>
</gene>
<evidence type="ECO:0000313" key="3">
    <source>
        <dbReference type="Proteomes" id="UP000440578"/>
    </source>
</evidence>
<name>A0A6A4VAX5_AMPAM</name>
<evidence type="ECO:0000313" key="2">
    <source>
        <dbReference type="EMBL" id="KAF0288644.1"/>
    </source>
</evidence>
<dbReference type="OrthoDB" id="6391604at2759"/>
<evidence type="ECO:0000259" key="1">
    <source>
        <dbReference type="Pfam" id="PF23088"/>
    </source>
</evidence>
<organism evidence="2 3">
    <name type="scientific">Amphibalanus amphitrite</name>
    <name type="common">Striped barnacle</name>
    <name type="synonym">Balanus amphitrite</name>
    <dbReference type="NCBI Taxonomy" id="1232801"/>
    <lineage>
        <taxon>Eukaryota</taxon>
        <taxon>Metazoa</taxon>
        <taxon>Ecdysozoa</taxon>
        <taxon>Arthropoda</taxon>
        <taxon>Crustacea</taxon>
        <taxon>Multicrustacea</taxon>
        <taxon>Cirripedia</taxon>
        <taxon>Thoracica</taxon>
        <taxon>Thoracicalcarea</taxon>
        <taxon>Balanomorpha</taxon>
        <taxon>Balanoidea</taxon>
        <taxon>Balanidae</taxon>
        <taxon>Amphibalaninae</taxon>
        <taxon>Amphibalanus</taxon>
    </lineage>
</organism>
<comment type="caution">
    <text evidence="2">The sequence shown here is derived from an EMBL/GenBank/DDBJ whole genome shotgun (WGS) entry which is preliminary data.</text>
</comment>
<keyword evidence="3" id="KW-1185">Reference proteome</keyword>
<dbReference type="AlphaFoldDB" id="A0A6A4VAX5"/>
<dbReference type="EMBL" id="VIIS01002087">
    <property type="protein sequence ID" value="KAF0288644.1"/>
    <property type="molecule type" value="Genomic_DNA"/>
</dbReference>
<accession>A0A6A4VAX5</accession>
<dbReference type="Pfam" id="PF23088">
    <property type="entry name" value="DUF7047"/>
    <property type="match status" value="1"/>
</dbReference>
<reference evidence="2 3" key="1">
    <citation type="submission" date="2019-07" db="EMBL/GenBank/DDBJ databases">
        <title>Draft genome assembly of a fouling barnacle, Amphibalanus amphitrite (Darwin, 1854): The first reference genome for Thecostraca.</title>
        <authorList>
            <person name="Kim W."/>
        </authorList>
    </citation>
    <scope>NUCLEOTIDE SEQUENCE [LARGE SCALE GENOMIC DNA]</scope>
    <source>
        <strain evidence="2">SNU_AA5</strain>
        <tissue evidence="2">Soma without cirri and trophi</tissue>
    </source>
</reference>
<feature type="domain" description="DUF7047" evidence="1">
    <location>
        <begin position="164"/>
        <end position="223"/>
    </location>
</feature>
<proteinExistence type="predicted"/>
<sequence length="266" mass="28706">MPGVEEETSDAAGRAVMEVTPAFDARTIPEFDGTGNVVEWLEQAALLCELRSVSLMGVLPTRLRGGAFAVWSRMPAATRHQLPSVKAKLLRAFAMDPFTAQAEMARRRLHPGETADVYLAALQQLAELMGGLPERAIAITFVNGLPEAAQAAVRDGLGDEFTLERSIFAWAGQLTSHVPVAGWLRPAAAWLKRAANKVTKDWDSPITDDDLRKQVSDVARRLAECDPARGQWCVSGDSVTVWTDASSIARGVVLSDPTTGDTVTSH</sequence>
<protein>
    <recommendedName>
        <fullName evidence="1">DUF7047 domain-containing protein</fullName>
    </recommendedName>
</protein>